<dbReference type="PANTHER" id="PTHR14503">
    <property type="entry name" value="MITOCHONDRIAL RIBOSOMAL PROTEIN 34 FAMILY MEMBER"/>
    <property type="match status" value="1"/>
</dbReference>
<dbReference type="STRING" id="5364.A0A5C3NL71"/>
<dbReference type="Gene3D" id="1.10.287.3980">
    <property type="match status" value="1"/>
</dbReference>
<dbReference type="AlphaFoldDB" id="A0A5C3NL71"/>
<protein>
    <recommendedName>
        <fullName evidence="4">Large ribosomal subunit protein bL34m</fullName>
    </recommendedName>
</protein>
<keyword evidence="2" id="KW-0689">Ribosomal protein</keyword>
<dbReference type="FunFam" id="1.10.287.3980:FF:000001">
    <property type="entry name" value="Mitochondrial ribosomal protein L34"/>
    <property type="match status" value="1"/>
</dbReference>
<name>A0A5C3NL71_9AGAM</name>
<evidence type="ECO:0000256" key="4">
    <source>
        <dbReference type="ARBA" id="ARBA00035274"/>
    </source>
</evidence>
<proteinExistence type="inferred from homology"/>
<keyword evidence="3" id="KW-0687">Ribonucleoprotein</keyword>
<dbReference type="Pfam" id="PF00468">
    <property type="entry name" value="Ribosomal_L34"/>
    <property type="match status" value="1"/>
</dbReference>
<evidence type="ECO:0000313" key="6">
    <source>
        <dbReference type="Proteomes" id="UP000305948"/>
    </source>
</evidence>
<dbReference type="GO" id="GO:0006412">
    <property type="term" value="P:translation"/>
    <property type="evidence" value="ECO:0007669"/>
    <property type="project" value="InterPro"/>
</dbReference>
<dbReference type="Proteomes" id="UP000305948">
    <property type="component" value="Unassembled WGS sequence"/>
</dbReference>
<dbReference type="NCBIfam" id="TIGR01030">
    <property type="entry name" value="rpmH_bact"/>
    <property type="match status" value="1"/>
</dbReference>
<dbReference type="GO" id="GO:0005762">
    <property type="term" value="C:mitochondrial large ribosomal subunit"/>
    <property type="evidence" value="ECO:0007669"/>
    <property type="project" value="TreeGrafter"/>
</dbReference>
<sequence>MPRILNQIVQLLARPPTLPRPSSAVSALAQLHRTSLQRTTLLPFTSPFQSSSALLAPSFVGQPSALLQLTQVRWAARGTEYQPSQRVRKRRHGFLARKRSLHGHKILARRRAKGRKFLSH</sequence>
<evidence type="ECO:0000256" key="1">
    <source>
        <dbReference type="ARBA" id="ARBA00010111"/>
    </source>
</evidence>
<evidence type="ECO:0000313" key="5">
    <source>
        <dbReference type="EMBL" id="TFK54381.1"/>
    </source>
</evidence>
<evidence type="ECO:0000256" key="2">
    <source>
        <dbReference type="ARBA" id="ARBA00022980"/>
    </source>
</evidence>
<reference evidence="5 6" key="1">
    <citation type="journal article" date="2019" name="Nat. Ecol. Evol.">
        <title>Megaphylogeny resolves global patterns of mushroom evolution.</title>
        <authorList>
            <person name="Varga T."/>
            <person name="Krizsan K."/>
            <person name="Foldi C."/>
            <person name="Dima B."/>
            <person name="Sanchez-Garcia M."/>
            <person name="Sanchez-Ramirez S."/>
            <person name="Szollosi G.J."/>
            <person name="Szarkandi J.G."/>
            <person name="Papp V."/>
            <person name="Albert L."/>
            <person name="Andreopoulos W."/>
            <person name="Angelini C."/>
            <person name="Antonin V."/>
            <person name="Barry K.W."/>
            <person name="Bougher N.L."/>
            <person name="Buchanan P."/>
            <person name="Buyck B."/>
            <person name="Bense V."/>
            <person name="Catcheside P."/>
            <person name="Chovatia M."/>
            <person name="Cooper J."/>
            <person name="Damon W."/>
            <person name="Desjardin D."/>
            <person name="Finy P."/>
            <person name="Geml J."/>
            <person name="Haridas S."/>
            <person name="Hughes K."/>
            <person name="Justo A."/>
            <person name="Karasinski D."/>
            <person name="Kautmanova I."/>
            <person name="Kiss B."/>
            <person name="Kocsube S."/>
            <person name="Kotiranta H."/>
            <person name="LaButti K.M."/>
            <person name="Lechner B.E."/>
            <person name="Liimatainen K."/>
            <person name="Lipzen A."/>
            <person name="Lukacs Z."/>
            <person name="Mihaltcheva S."/>
            <person name="Morgado L.N."/>
            <person name="Niskanen T."/>
            <person name="Noordeloos M.E."/>
            <person name="Ohm R.A."/>
            <person name="Ortiz-Santana B."/>
            <person name="Ovrebo C."/>
            <person name="Racz N."/>
            <person name="Riley R."/>
            <person name="Savchenko A."/>
            <person name="Shiryaev A."/>
            <person name="Soop K."/>
            <person name="Spirin V."/>
            <person name="Szebenyi C."/>
            <person name="Tomsovsky M."/>
            <person name="Tulloss R.E."/>
            <person name="Uehling J."/>
            <person name="Grigoriev I.V."/>
            <person name="Vagvolgyi C."/>
            <person name="Papp T."/>
            <person name="Martin F.M."/>
            <person name="Miettinen O."/>
            <person name="Hibbett D.S."/>
            <person name="Nagy L.G."/>
        </authorList>
    </citation>
    <scope>NUCLEOTIDE SEQUENCE [LARGE SCALE GENOMIC DNA]</scope>
    <source>
        <strain evidence="5 6">OMC1185</strain>
    </source>
</reference>
<keyword evidence="6" id="KW-1185">Reference proteome</keyword>
<dbReference type="GO" id="GO:0003735">
    <property type="term" value="F:structural constituent of ribosome"/>
    <property type="evidence" value="ECO:0007669"/>
    <property type="project" value="InterPro"/>
</dbReference>
<dbReference type="EMBL" id="ML213506">
    <property type="protein sequence ID" value="TFK54381.1"/>
    <property type="molecule type" value="Genomic_DNA"/>
</dbReference>
<dbReference type="OrthoDB" id="431691at2759"/>
<comment type="similarity">
    <text evidence="1">Belongs to the bacterial ribosomal protein bL34 family.</text>
</comment>
<dbReference type="InterPro" id="IPR000271">
    <property type="entry name" value="Ribosomal_bL34"/>
</dbReference>
<evidence type="ECO:0000256" key="3">
    <source>
        <dbReference type="ARBA" id="ARBA00023274"/>
    </source>
</evidence>
<gene>
    <name evidence="5" type="ORF">OE88DRAFT_1655034</name>
</gene>
<accession>A0A5C3NL71</accession>
<dbReference type="HAMAP" id="MF_00391">
    <property type="entry name" value="Ribosomal_bL34"/>
    <property type="match status" value="1"/>
</dbReference>
<dbReference type="PANTHER" id="PTHR14503:SF4">
    <property type="entry name" value="LARGE RIBOSOMAL SUBUNIT PROTEIN BL34M"/>
    <property type="match status" value="1"/>
</dbReference>
<organism evidence="5 6">
    <name type="scientific">Heliocybe sulcata</name>
    <dbReference type="NCBI Taxonomy" id="5364"/>
    <lineage>
        <taxon>Eukaryota</taxon>
        <taxon>Fungi</taxon>
        <taxon>Dikarya</taxon>
        <taxon>Basidiomycota</taxon>
        <taxon>Agaricomycotina</taxon>
        <taxon>Agaricomycetes</taxon>
        <taxon>Gloeophyllales</taxon>
        <taxon>Gloeophyllaceae</taxon>
        <taxon>Heliocybe</taxon>
    </lineage>
</organism>